<evidence type="ECO:0000313" key="2">
    <source>
        <dbReference type="Proteomes" id="UP000029986"/>
    </source>
</evidence>
<proteinExistence type="predicted"/>
<dbReference type="RefSeq" id="WP_025802620.1">
    <property type="nucleotide sequence ID" value="NZ_CP009706.1"/>
</dbReference>
<dbReference type="SUPFAM" id="SSF160272">
    <property type="entry name" value="Shew3726-like"/>
    <property type="match status" value="1"/>
</dbReference>
<evidence type="ECO:0000313" key="1">
    <source>
        <dbReference type="EMBL" id="AIU74471.1"/>
    </source>
</evidence>
<dbReference type="Proteomes" id="UP000029986">
    <property type="component" value="Chromosome"/>
</dbReference>
<accession>A0A097R6Y2</accession>
<dbReference type="Pfam" id="PF07369">
    <property type="entry name" value="DUF1488"/>
    <property type="match status" value="1"/>
</dbReference>
<gene>
    <name evidence="1" type="ORF">AT03_20095</name>
</gene>
<reference evidence="1 2" key="1">
    <citation type="journal article" date="2014" name="Gut Pathog.">
        <title>Gene clusters of Hafnia alvei strain FB1 important in survival and pathogenesis: a draft genome perspective.</title>
        <authorList>
            <person name="Tan J.Y."/>
            <person name="Yin W.F."/>
            <person name="Chan K.G."/>
        </authorList>
    </citation>
    <scope>NUCLEOTIDE SEQUENCE [LARGE SCALE GENOMIC DNA]</scope>
    <source>
        <strain evidence="1 2">FB1</strain>
    </source>
</reference>
<protein>
    <submittedName>
        <fullName evidence="1">Uncharacterized protein</fullName>
    </submittedName>
</protein>
<organism evidence="1 2">
    <name type="scientific">Hafnia alvei FB1</name>
    <dbReference type="NCBI Taxonomy" id="1453496"/>
    <lineage>
        <taxon>Bacteria</taxon>
        <taxon>Pseudomonadati</taxon>
        <taxon>Pseudomonadota</taxon>
        <taxon>Gammaproteobacteria</taxon>
        <taxon>Enterobacterales</taxon>
        <taxon>Hafniaceae</taxon>
        <taxon>Hafnia</taxon>
    </lineage>
</organism>
<dbReference type="InterPro" id="IPR009962">
    <property type="entry name" value="DUF1488"/>
</dbReference>
<keyword evidence="2" id="KW-1185">Reference proteome</keyword>
<name>A0A097R6Y2_HAFAL</name>
<dbReference type="HOGENOM" id="CLU_190004_1_0_6"/>
<dbReference type="eggNOG" id="ENOG50331AY">
    <property type="taxonomic scope" value="Bacteria"/>
</dbReference>
<sequence length="86" mass="10189">MNQAIQFPDQEEWDANKRAVLFPATLNGFQICCAIYIEELQRMSEERQNIDPLVLFRSLRWDLEDIAEHKILNEDYSDDGWVWISG</sequence>
<dbReference type="Gene3D" id="3.30.160.140">
    <property type="entry name" value="Shew3726-like"/>
    <property type="match status" value="1"/>
</dbReference>
<dbReference type="AlphaFoldDB" id="A0A097R6Y2"/>
<dbReference type="InterPro" id="IPR036692">
    <property type="entry name" value="Shew3726-like_sf"/>
</dbReference>
<dbReference type="EMBL" id="CP009706">
    <property type="protein sequence ID" value="AIU74471.1"/>
    <property type="molecule type" value="Genomic_DNA"/>
</dbReference>
<dbReference type="OrthoDB" id="6465020at2"/>
<dbReference type="KEGG" id="hav:AT03_20095"/>